<keyword evidence="2" id="KW-1185">Reference proteome</keyword>
<name>A0A0R3XCF0_HYDTA</name>
<proteinExistence type="predicted"/>
<sequence>MLLLNVDQQCSLAGKDNSEGPDAYEQVKFLCVRDALVGTYDLLQLRTAFPYVLCLGEMKGREEAGVYSGDSIFGVERLEL</sequence>
<evidence type="ECO:0000313" key="2">
    <source>
        <dbReference type="Proteomes" id="UP000274429"/>
    </source>
</evidence>
<dbReference type="AlphaFoldDB" id="A0A0R3XCF0"/>
<dbReference type="WBParaSite" id="TTAC_0001122701-mRNA-1">
    <property type="protein sequence ID" value="TTAC_0001122701-mRNA-1"/>
    <property type="gene ID" value="TTAC_0001122701"/>
</dbReference>
<protein>
    <submittedName>
        <fullName evidence="3">FIST_C domain-containing protein</fullName>
    </submittedName>
</protein>
<evidence type="ECO:0000313" key="1">
    <source>
        <dbReference type="EMBL" id="VDM36190.1"/>
    </source>
</evidence>
<reference evidence="3" key="1">
    <citation type="submission" date="2017-02" db="UniProtKB">
        <authorList>
            <consortium name="WormBaseParasite"/>
        </authorList>
    </citation>
    <scope>IDENTIFICATION</scope>
</reference>
<dbReference type="EMBL" id="UYWX01023215">
    <property type="protein sequence ID" value="VDM36190.1"/>
    <property type="molecule type" value="Genomic_DNA"/>
</dbReference>
<organism evidence="3">
    <name type="scientific">Hydatigena taeniaeformis</name>
    <name type="common">Feline tapeworm</name>
    <name type="synonym">Taenia taeniaeformis</name>
    <dbReference type="NCBI Taxonomy" id="6205"/>
    <lineage>
        <taxon>Eukaryota</taxon>
        <taxon>Metazoa</taxon>
        <taxon>Spiralia</taxon>
        <taxon>Lophotrochozoa</taxon>
        <taxon>Platyhelminthes</taxon>
        <taxon>Cestoda</taxon>
        <taxon>Eucestoda</taxon>
        <taxon>Cyclophyllidea</taxon>
        <taxon>Taeniidae</taxon>
        <taxon>Hydatigera</taxon>
    </lineage>
</organism>
<accession>A0A0R3XCF0</accession>
<reference evidence="1 2" key="2">
    <citation type="submission" date="2018-11" db="EMBL/GenBank/DDBJ databases">
        <authorList>
            <consortium name="Pathogen Informatics"/>
        </authorList>
    </citation>
    <scope>NUCLEOTIDE SEQUENCE [LARGE SCALE GENOMIC DNA]</scope>
</reference>
<evidence type="ECO:0000313" key="3">
    <source>
        <dbReference type="WBParaSite" id="TTAC_0001122701-mRNA-1"/>
    </source>
</evidence>
<gene>
    <name evidence="1" type="ORF">TTAC_LOCUS11210</name>
</gene>
<dbReference type="Proteomes" id="UP000274429">
    <property type="component" value="Unassembled WGS sequence"/>
</dbReference>